<keyword evidence="3" id="KW-1185">Reference proteome</keyword>
<evidence type="ECO:0008006" key="4">
    <source>
        <dbReference type="Google" id="ProtNLM"/>
    </source>
</evidence>
<comment type="caution">
    <text evidence="2">The sequence shown here is derived from an EMBL/GenBank/DDBJ whole genome shotgun (WGS) entry which is preliminary data.</text>
</comment>
<dbReference type="EMBL" id="JARJLG010000057">
    <property type="protein sequence ID" value="KAJ7757698.1"/>
    <property type="molecule type" value="Genomic_DNA"/>
</dbReference>
<evidence type="ECO:0000313" key="3">
    <source>
        <dbReference type="Proteomes" id="UP001215280"/>
    </source>
</evidence>
<sequence>MAPVFVDPDQASNITSGLTSILSCLIPVLALLYIGGVLWTLDYAYRRRNSGQKMLPPTAHRYAPIAYAFAVTCSLVLIAIPSWILLQYSMHANFPNVRAQTAMRLVLFTACWTTVTATAFTIVFLHPTWSKHPIASIGTQSIWMLLTWAFWIASAAVLDGAIPQLFGESTCHKLVYCGHIRALYAFLIMELVAFTGGIVIMMWLTWRCARDIWYPTTPRRSQNP</sequence>
<reference evidence="2" key="1">
    <citation type="submission" date="2023-03" db="EMBL/GenBank/DDBJ databases">
        <title>Massive genome expansion in bonnet fungi (Mycena s.s.) driven by repeated elements and novel gene families across ecological guilds.</title>
        <authorList>
            <consortium name="Lawrence Berkeley National Laboratory"/>
            <person name="Harder C.B."/>
            <person name="Miyauchi S."/>
            <person name="Viragh M."/>
            <person name="Kuo A."/>
            <person name="Thoen E."/>
            <person name="Andreopoulos B."/>
            <person name="Lu D."/>
            <person name="Skrede I."/>
            <person name="Drula E."/>
            <person name="Henrissat B."/>
            <person name="Morin E."/>
            <person name="Kohler A."/>
            <person name="Barry K."/>
            <person name="LaButti K."/>
            <person name="Morin E."/>
            <person name="Salamov A."/>
            <person name="Lipzen A."/>
            <person name="Mereny Z."/>
            <person name="Hegedus B."/>
            <person name="Baldrian P."/>
            <person name="Stursova M."/>
            <person name="Weitz H."/>
            <person name="Taylor A."/>
            <person name="Grigoriev I.V."/>
            <person name="Nagy L.G."/>
            <person name="Martin F."/>
            <person name="Kauserud H."/>
        </authorList>
    </citation>
    <scope>NUCLEOTIDE SEQUENCE</scope>
    <source>
        <strain evidence="2">CBHHK188m</strain>
    </source>
</reference>
<accession>A0AAD7NEN0</accession>
<feature type="transmembrane region" description="Helical" evidence="1">
    <location>
        <begin position="20"/>
        <end position="41"/>
    </location>
</feature>
<feature type="transmembrane region" description="Helical" evidence="1">
    <location>
        <begin position="105"/>
        <end position="129"/>
    </location>
</feature>
<dbReference type="Proteomes" id="UP001215280">
    <property type="component" value="Unassembled WGS sequence"/>
</dbReference>
<organism evidence="2 3">
    <name type="scientific">Mycena maculata</name>
    <dbReference type="NCBI Taxonomy" id="230809"/>
    <lineage>
        <taxon>Eukaryota</taxon>
        <taxon>Fungi</taxon>
        <taxon>Dikarya</taxon>
        <taxon>Basidiomycota</taxon>
        <taxon>Agaricomycotina</taxon>
        <taxon>Agaricomycetes</taxon>
        <taxon>Agaricomycetidae</taxon>
        <taxon>Agaricales</taxon>
        <taxon>Marasmiineae</taxon>
        <taxon>Mycenaceae</taxon>
        <taxon>Mycena</taxon>
    </lineage>
</organism>
<feature type="transmembrane region" description="Helical" evidence="1">
    <location>
        <begin position="62"/>
        <end position="85"/>
    </location>
</feature>
<gene>
    <name evidence="2" type="ORF">DFH07DRAFT_884850</name>
</gene>
<keyword evidence="1" id="KW-0472">Membrane</keyword>
<proteinExistence type="predicted"/>
<name>A0AAD7NEN0_9AGAR</name>
<evidence type="ECO:0000313" key="2">
    <source>
        <dbReference type="EMBL" id="KAJ7757698.1"/>
    </source>
</evidence>
<feature type="transmembrane region" description="Helical" evidence="1">
    <location>
        <begin position="182"/>
        <end position="204"/>
    </location>
</feature>
<evidence type="ECO:0000256" key="1">
    <source>
        <dbReference type="SAM" id="Phobius"/>
    </source>
</evidence>
<dbReference type="AlphaFoldDB" id="A0AAD7NEN0"/>
<keyword evidence="1" id="KW-0812">Transmembrane</keyword>
<feature type="transmembrane region" description="Helical" evidence="1">
    <location>
        <begin position="141"/>
        <end position="162"/>
    </location>
</feature>
<keyword evidence="1" id="KW-1133">Transmembrane helix</keyword>
<protein>
    <recommendedName>
        <fullName evidence="4">MARVEL domain-containing protein</fullName>
    </recommendedName>
</protein>